<feature type="transmembrane region" description="Helical" evidence="1">
    <location>
        <begin position="386"/>
        <end position="403"/>
    </location>
</feature>
<feature type="transmembrane region" description="Helical" evidence="1">
    <location>
        <begin position="466"/>
        <end position="485"/>
    </location>
</feature>
<feature type="transmembrane region" description="Helical" evidence="1">
    <location>
        <begin position="150"/>
        <end position="167"/>
    </location>
</feature>
<dbReference type="AlphaFoldDB" id="A0AAF3FHH4"/>
<sequence>METFWVYGGLDNNPLYSCRNASTAETHRPKPNVLLGMFYFTMGTMVQLAYLISLTVIGRKEHLRFAAYKMMFTLGCTDMMEMTINSQFTGYFTAVGTAFCDLPRLIFCLGAFAHSFYNVSCFLSVFLIFNRLLDVAGSGMRDFFFKGKRTLIFIAIPFLIGSRFYFFEHPVIFNADYGTWIFHPMIPGNINHEYLVRTQNACNIIVTSSLSICCILIYILQWRKEKIYRLKMVSYKKKVLQQAILVCVFTYTTALIWCILGFIPQGPFMMTLMHIGHISWILMHSTPALVYLSFNEMIRTRVFKIVGLASRTPKVYNTGTGERTIYTICLIVIGRKDLLQYAAYKMMFALVFYNASGYLSLFLLINRLLDVADSSLKSFFYKGKRTLIFILIALLIGTYFLIFEPPGLFNADFGSWVFNPMIPGNMNQKVLQQAILVWCLSISVATIWTTLSIFNNSTYLMLMMHVGHFCWFMMHSTPALIYLFFNETIRLEVLKFLGFHSFKTRVNNLGLSNGVHKGNVPLGILWITLGAVAQVGYIVSLSVIGQKEYLKFCAFKLMFALGIVDLLNLFFCADLSGYFVAVGATFCDFPVLIYCVGGVTTFLFNTSCLLSALLMFNRLLDIAGSPVKGFLFKGNRTFF</sequence>
<reference evidence="3" key="1">
    <citation type="submission" date="2024-02" db="UniProtKB">
        <authorList>
            <consortium name="WormBaseParasite"/>
        </authorList>
    </citation>
    <scope>IDENTIFICATION</scope>
</reference>
<feature type="transmembrane region" description="Helical" evidence="1">
    <location>
        <begin position="557"/>
        <end position="579"/>
    </location>
</feature>
<protein>
    <recommendedName>
        <fullName evidence="4">Serpentine receptor class gamma</fullName>
    </recommendedName>
</protein>
<feature type="transmembrane region" description="Helical" evidence="1">
    <location>
        <begin position="243"/>
        <end position="263"/>
    </location>
</feature>
<feature type="transmembrane region" description="Helical" evidence="1">
    <location>
        <begin position="204"/>
        <end position="222"/>
    </location>
</feature>
<name>A0AAF3FHH4_9BILA</name>
<organism evidence="2 3">
    <name type="scientific">Mesorhabditis belari</name>
    <dbReference type="NCBI Taxonomy" id="2138241"/>
    <lineage>
        <taxon>Eukaryota</taxon>
        <taxon>Metazoa</taxon>
        <taxon>Ecdysozoa</taxon>
        <taxon>Nematoda</taxon>
        <taxon>Chromadorea</taxon>
        <taxon>Rhabditida</taxon>
        <taxon>Rhabditina</taxon>
        <taxon>Rhabditomorpha</taxon>
        <taxon>Rhabditoidea</taxon>
        <taxon>Rhabditidae</taxon>
        <taxon>Mesorhabditinae</taxon>
        <taxon>Mesorhabditis</taxon>
    </lineage>
</organism>
<keyword evidence="1" id="KW-1133">Transmembrane helix</keyword>
<keyword evidence="2" id="KW-1185">Reference proteome</keyword>
<feature type="transmembrane region" description="Helical" evidence="1">
    <location>
        <begin position="65"/>
        <end position="84"/>
    </location>
</feature>
<dbReference type="SUPFAM" id="SSF81321">
    <property type="entry name" value="Family A G protein-coupled receptor-like"/>
    <property type="match status" value="1"/>
</dbReference>
<evidence type="ECO:0008006" key="4">
    <source>
        <dbReference type="Google" id="ProtNLM"/>
    </source>
</evidence>
<feature type="transmembrane region" description="Helical" evidence="1">
    <location>
        <begin position="37"/>
        <end position="58"/>
    </location>
</feature>
<keyword evidence="1" id="KW-0472">Membrane</keyword>
<dbReference type="InterPro" id="IPR019425">
    <property type="entry name" value="7TM_GPCR_serpentine_rcpt_Srt"/>
</dbReference>
<evidence type="ECO:0000313" key="2">
    <source>
        <dbReference type="Proteomes" id="UP000887575"/>
    </source>
</evidence>
<evidence type="ECO:0000256" key="1">
    <source>
        <dbReference type="SAM" id="Phobius"/>
    </source>
</evidence>
<feature type="transmembrane region" description="Helical" evidence="1">
    <location>
        <begin position="435"/>
        <end position="454"/>
    </location>
</feature>
<feature type="transmembrane region" description="Helical" evidence="1">
    <location>
        <begin position="591"/>
        <end position="616"/>
    </location>
</feature>
<feature type="transmembrane region" description="Helical" evidence="1">
    <location>
        <begin position="275"/>
        <end position="294"/>
    </location>
</feature>
<dbReference type="WBParaSite" id="MBELARI_LOCUS6454">
    <property type="protein sequence ID" value="MBELARI_LOCUS6454"/>
    <property type="gene ID" value="MBELARI_LOCUS6454"/>
</dbReference>
<accession>A0AAF3FHH4</accession>
<dbReference type="PANTHER" id="PTHR23021">
    <property type="entry name" value="SERPENTINE RECEPTOR, CLASS T"/>
    <property type="match status" value="1"/>
</dbReference>
<dbReference type="Proteomes" id="UP000887575">
    <property type="component" value="Unassembled WGS sequence"/>
</dbReference>
<keyword evidence="1" id="KW-0812">Transmembrane</keyword>
<feature type="transmembrane region" description="Helical" evidence="1">
    <location>
        <begin position="524"/>
        <end position="545"/>
    </location>
</feature>
<dbReference type="Pfam" id="PF10321">
    <property type="entry name" value="7TM_GPCR_Srt"/>
    <property type="match status" value="3"/>
</dbReference>
<feature type="transmembrane region" description="Helical" evidence="1">
    <location>
        <begin position="104"/>
        <end position="129"/>
    </location>
</feature>
<proteinExistence type="predicted"/>
<dbReference type="Gene3D" id="1.20.1070.10">
    <property type="entry name" value="Rhodopsin 7-helix transmembrane proteins"/>
    <property type="match status" value="1"/>
</dbReference>
<feature type="transmembrane region" description="Helical" evidence="1">
    <location>
        <begin position="315"/>
        <end position="334"/>
    </location>
</feature>
<evidence type="ECO:0000313" key="3">
    <source>
        <dbReference type="WBParaSite" id="MBELARI_LOCUS6454"/>
    </source>
</evidence>
<feature type="transmembrane region" description="Helical" evidence="1">
    <location>
        <begin position="346"/>
        <end position="365"/>
    </location>
</feature>
<dbReference type="PANTHER" id="PTHR23021:SF11">
    <property type="entry name" value="SERPENTINE RECEPTOR, CLASS T"/>
    <property type="match status" value="1"/>
</dbReference>